<evidence type="ECO:0000256" key="1">
    <source>
        <dbReference type="SAM" id="MobiDB-lite"/>
    </source>
</evidence>
<organism evidence="2">
    <name type="scientific">viral metagenome</name>
    <dbReference type="NCBI Taxonomy" id="1070528"/>
    <lineage>
        <taxon>unclassified sequences</taxon>
        <taxon>metagenomes</taxon>
        <taxon>organismal metagenomes</taxon>
    </lineage>
</organism>
<protein>
    <submittedName>
        <fullName evidence="2">Uncharacterized protein</fullName>
    </submittedName>
</protein>
<dbReference type="EMBL" id="MN740444">
    <property type="protein sequence ID" value="QHU26700.1"/>
    <property type="molecule type" value="Genomic_DNA"/>
</dbReference>
<reference evidence="2" key="1">
    <citation type="journal article" date="2020" name="Nature">
        <title>Giant virus diversity and host interactions through global metagenomics.</title>
        <authorList>
            <person name="Schulz F."/>
            <person name="Roux S."/>
            <person name="Paez-Espino D."/>
            <person name="Jungbluth S."/>
            <person name="Walsh D.A."/>
            <person name="Denef V.J."/>
            <person name="McMahon K.D."/>
            <person name="Konstantinidis K.T."/>
            <person name="Eloe-Fadrosh E.A."/>
            <person name="Kyrpides N.C."/>
            <person name="Woyke T."/>
        </authorList>
    </citation>
    <scope>NUCLEOTIDE SEQUENCE</scope>
    <source>
        <strain evidence="2">GVMAG-M-3300027759-42</strain>
    </source>
</reference>
<proteinExistence type="predicted"/>
<accession>A0A6C0L8S5</accession>
<name>A0A6C0L8S5_9ZZZZ</name>
<sequence>MSEQKKINIDMNLFKVSNNKTRKKPPGDKKDGGIKIKQPSQKKKNETLKKNSILKMIRQHQQDRYNNLFDEKKPTIKPNESTGFNKEFEEAQKFMQNLTEKTAVSAPKNSTIKQYPTTQTNSLLYNPIVDTFSAPIKDVTSSVMTNAYTQPSMVLKPVFNNPIHTPPQFGCLKNGQLPTYRNYVNKTQKAFQPHINVGGSTNSVSPIPSPKTFTESRNEHIENRLKESMNRVNQMKHVEEKIQQIRSNTKLKKMKRKKTIRRTYKVGKSKIAPKVSVLVSNKTIRNNISTKAQLLKQTPIEEVKKHLMKCGLIRVGTITPNDVLRKMYESSIMMCGDVHNHNPDYLLYNFINGPK</sequence>
<evidence type="ECO:0000313" key="2">
    <source>
        <dbReference type="EMBL" id="QHU26700.1"/>
    </source>
</evidence>
<dbReference type="AlphaFoldDB" id="A0A6C0L8S5"/>
<feature type="region of interest" description="Disordered" evidence="1">
    <location>
        <begin position="1"/>
        <end position="47"/>
    </location>
</feature>
<feature type="compositionally biased region" description="Basic and acidic residues" evidence="1">
    <location>
        <begin position="25"/>
        <end position="34"/>
    </location>
</feature>